<gene>
    <name evidence="2" type="ORF">J2S66_002613</name>
</gene>
<evidence type="ECO:0000313" key="2">
    <source>
        <dbReference type="EMBL" id="MDR6594229.1"/>
    </source>
</evidence>
<keyword evidence="3" id="KW-1185">Reference proteome</keyword>
<dbReference type="RefSeq" id="WP_310307229.1">
    <property type="nucleotide sequence ID" value="NZ_BAAAXB010000001.1"/>
</dbReference>
<dbReference type="Proteomes" id="UP001268819">
    <property type="component" value="Unassembled WGS sequence"/>
</dbReference>
<evidence type="ECO:0000313" key="3">
    <source>
        <dbReference type="Proteomes" id="UP001268819"/>
    </source>
</evidence>
<evidence type="ECO:0000256" key="1">
    <source>
        <dbReference type="SAM" id="MobiDB-lite"/>
    </source>
</evidence>
<name>A0ABU1PUC9_9PSEU</name>
<proteinExistence type="predicted"/>
<organism evidence="2 3">
    <name type="scientific">Saccharothrix longispora</name>
    <dbReference type="NCBI Taxonomy" id="33920"/>
    <lineage>
        <taxon>Bacteria</taxon>
        <taxon>Bacillati</taxon>
        <taxon>Actinomycetota</taxon>
        <taxon>Actinomycetes</taxon>
        <taxon>Pseudonocardiales</taxon>
        <taxon>Pseudonocardiaceae</taxon>
        <taxon>Saccharothrix</taxon>
    </lineage>
</organism>
<feature type="compositionally biased region" description="Low complexity" evidence="1">
    <location>
        <begin position="21"/>
        <end position="32"/>
    </location>
</feature>
<reference evidence="2 3" key="1">
    <citation type="submission" date="2023-07" db="EMBL/GenBank/DDBJ databases">
        <title>Sequencing the genomes of 1000 actinobacteria strains.</title>
        <authorList>
            <person name="Klenk H.-P."/>
        </authorList>
    </citation>
    <scope>NUCLEOTIDE SEQUENCE [LARGE SCALE GENOMIC DNA]</scope>
    <source>
        <strain evidence="2 3">DSM 43749</strain>
    </source>
</reference>
<feature type="region of interest" description="Disordered" evidence="1">
    <location>
        <begin position="21"/>
        <end position="41"/>
    </location>
</feature>
<comment type="caution">
    <text evidence="2">The sequence shown here is derived from an EMBL/GenBank/DDBJ whole genome shotgun (WGS) entry which is preliminary data.</text>
</comment>
<accession>A0ABU1PUC9</accession>
<dbReference type="EMBL" id="JAVDSG010000001">
    <property type="protein sequence ID" value="MDR6594229.1"/>
    <property type="molecule type" value="Genomic_DNA"/>
</dbReference>
<sequence>MSTFRVDGHLTGIADATLAAAARSGTAPSPSTDGVTPARKS</sequence>
<protein>
    <submittedName>
        <fullName evidence="2">Uncharacterized protein</fullName>
    </submittedName>
</protein>